<gene>
    <name evidence="2" type="ORF">EDI_113660</name>
</gene>
<organism evidence="3">
    <name type="scientific">Entamoeba dispar (strain ATCC PRA-260 / SAW760)</name>
    <dbReference type="NCBI Taxonomy" id="370354"/>
    <lineage>
        <taxon>Eukaryota</taxon>
        <taxon>Amoebozoa</taxon>
        <taxon>Evosea</taxon>
        <taxon>Archamoebae</taxon>
        <taxon>Mastigamoebida</taxon>
        <taxon>Entamoebidae</taxon>
        <taxon>Entamoeba</taxon>
    </lineage>
</organism>
<evidence type="ECO:0000313" key="2">
    <source>
        <dbReference type="EMBL" id="EDR27727.1"/>
    </source>
</evidence>
<dbReference type="GeneID" id="5881031"/>
<keyword evidence="3" id="KW-1185">Reference proteome</keyword>
<feature type="region of interest" description="Disordered" evidence="1">
    <location>
        <begin position="145"/>
        <end position="172"/>
    </location>
</feature>
<accession>B0ECM1</accession>
<feature type="compositionally biased region" description="Basic and acidic residues" evidence="1">
    <location>
        <begin position="156"/>
        <end position="172"/>
    </location>
</feature>
<name>B0ECM1_ENTDS</name>
<proteinExistence type="predicted"/>
<reference evidence="3" key="1">
    <citation type="submission" date="2007-12" db="EMBL/GenBank/DDBJ databases">
        <title>Annotation of Entamoeba dispar SAW760.</title>
        <authorList>
            <person name="Lorenzi H."/>
            <person name="Inman J."/>
            <person name="Schobel S."/>
            <person name="Amedeo P."/>
            <person name="Caler E."/>
        </authorList>
    </citation>
    <scope>NUCLEOTIDE SEQUENCE [LARGE SCALE GENOMIC DNA]</scope>
    <source>
        <strain evidence="3">ATCC PRA-260 / SAW760</strain>
    </source>
</reference>
<dbReference type="Proteomes" id="UP000008076">
    <property type="component" value="Unassembled WGS sequence"/>
</dbReference>
<dbReference type="RefSeq" id="XP_001736047.1">
    <property type="nucleotide sequence ID" value="XM_001735995.1"/>
</dbReference>
<dbReference type="VEuPathDB" id="AmoebaDB:EDI_113660"/>
<dbReference type="OrthoDB" id="29831at2759"/>
<dbReference type="AlphaFoldDB" id="B0ECM1"/>
<evidence type="ECO:0000256" key="1">
    <source>
        <dbReference type="SAM" id="MobiDB-lite"/>
    </source>
</evidence>
<protein>
    <submittedName>
        <fullName evidence="2">Uncharacterized protein</fullName>
    </submittedName>
</protein>
<evidence type="ECO:0000313" key="3">
    <source>
        <dbReference type="Proteomes" id="UP000008076"/>
    </source>
</evidence>
<dbReference type="KEGG" id="edi:EDI_113660"/>
<dbReference type="EMBL" id="DS548777">
    <property type="protein sequence ID" value="EDR27727.1"/>
    <property type="molecule type" value="Genomic_DNA"/>
</dbReference>
<sequence>MSSFNRPHDDIFNDVASMDLIDVYTESQSEPGINGFLKKFYYTMKEPSYIDWKLNSSDKVKTDEERQDLIRNKLECIRRCERISRYLDENGIGLNSFNTWNRKFNIKKGKKCINQDTIPEWIRKYSKKNDVDDDIACIDDEVNEQKSKRALLKPVKSKDEEKKPKKADSSDE</sequence>